<evidence type="ECO:0000313" key="6">
    <source>
        <dbReference type="Proteomes" id="UP000005237"/>
    </source>
</evidence>
<dbReference type="EnsemblMetazoa" id="CJA16475a.1">
    <property type="protein sequence ID" value="CJA16475a.1"/>
    <property type="gene ID" value="WBGene00135679"/>
</dbReference>
<sequence>MCKRSIPATPFGSSATTGTSLFGSSAAKPATGGLFGGGSSLGGLGATQQAQQQQATQQQQVIQQYHPFVKACGNPQITGNDNDKHIANLNQIAAALGVGKAPYKEGNQVQTFNMEGNVFEKFVGIGYNKISERTDDEGIVSLVLRHPIANLNTEERRAKILEAITNILGNQQNLKVQYAPGTSLRELTDGFTEICIIVKEGGFTVGACKFAQVLNDAPRLTQLETQLQVDKTRVLPKVGMSKAQKDRYLETVPDGVDERIWRQAIAENPAPNKLLPVAVRGWQALRDRQKAQVAETKIYHDAMHSLADRIEKSANDHARANVEMEQIRNRHKQLSYRLIRILLAQWISARFSRQIDTDEDQIEAKCDTLLAQINRNHQIKYFIDKFYEILETKPDQLQEAMFHQFDMKIEDQNYARRFLTALVYSSEQLIAMSNLQVEELETLRRTLEG</sequence>
<dbReference type="InterPro" id="IPR024864">
    <property type="entry name" value="Nup54/Nup57/Nup44"/>
</dbReference>
<organism evidence="5 6">
    <name type="scientific">Caenorhabditis japonica</name>
    <dbReference type="NCBI Taxonomy" id="281687"/>
    <lineage>
        <taxon>Eukaryota</taxon>
        <taxon>Metazoa</taxon>
        <taxon>Ecdysozoa</taxon>
        <taxon>Nematoda</taxon>
        <taxon>Chromadorea</taxon>
        <taxon>Rhabditida</taxon>
        <taxon>Rhabditina</taxon>
        <taxon>Rhabditomorpha</taxon>
        <taxon>Rhabditoidea</taxon>
        <taxon>Rhabditidae</taxon>
        <taxon>Peloderinae</taxon>
        <taxon>Caenorhabditis</taxon>
    </lineage>
</organism>
<dbReference type="AlphaFoldDB" id="A0A8R1I6K9"/>
<dbReference type="InterPro" id="IPR025712">
    <property type="entry name" value="Nup54_alpha-helical_dom"/>
</dbReference>
<comment type="subcellular location">
    <subcellularLocation>
        <location evidence="1">Nucleus</location>
    </subcellularLocation>
</comment>
<keyword evidence="6" id="KW-1185">Reference proteome</keyword>
<accession>A0A8R1I6K9</accession>
<dbReference type="GO" id="GO:0017056">
    <property type="term" value="F:structural constituent of nuclear pore"/>
    <property type="evidence" value="ECO:0007669"/>
    <property type="project" value="TreeGrafter"/>
</dbReference>
<name>A0A8R1I6K9_CAEJA</name>
<keyword evidence="2" id="KW-0813">Transport</keyword>
<dbReference type="Pfam" id="PF13874">
    <property type="entry name" value="Nup54"/>
    <property type="match status" value="1"/>
</dbReference>
<evidence type="ECO:0000256" key="1">
    <source>
        <dbReference type="ARBA" id="ARBA00004123"/>
    </source>
</evidence>
<evidence type="ECO:0000256" key="3">
    <source>
        <dbReference type="ARBA" id="ARBA00023242"/>
    </source>
</evidence>
<dbReference type="Proteomes" id="UP000005237">
    <property type="component" value="Unassembled WGS sequence"/>
</dbReference>
<evidence type="ECO:0000259" key="4">
    <source>
        <dbReference type="Pfam" id="PF13874"/>
    </source>
</evidence>
<reference evidence="5" key="2">
    <citation type="submission" date="2022-06" db="UniProtKB">
        <authorList>
            <consortium name="EnsemblMetazoa"/>
        </authorList>
    </citation>
    <scope>IDENTIFICATION</scope>
    <source>
        <strain evidence="5">DF5081</strain>
    </source>
</reference>
<dbReference type="GO" id="GO:0006999">
    <property type="term" value="P:nuclear pore organization"/>
    <property type="evidence" value="ECO:0007669"/>
    <property type="project" value="TreeGrafter"/>
</dbReference>
<dbReference type="PANTHER" id="PTHR13000:SF0">
    <property type="entry name" value="NUCLEOPORIN P54"/>
    <property type="match status" value="1"/>
</dbReference>
<evidence type="ECO:0000313" key="5">
    <source>
        <dbReference type="EnsemblMetazoa" id="CJA16475a.1"/>
    </source>
</evidence>
<dbReference type="GO" id="GO:0006607">
    <property type="term" value="P:NLS-bearing protein import into nucleus"/>
    <property type="evidence" value="ECO:0007669"/>
    <property type="project" value="TreeGrafter"/>
</dbReference>
<evidence type="ECO:0000256" key="2">
    <source>
        <dbReference type="ARBA" id="ARBA00022448"/>
    </source>
</evidence>
<protein>
    <submittedName>
        <fullName evidence="5">Nup54 domain-containing protein</fullName>
    </submittedName>
</protein>
<keyword evidence="3" id="KW-0539">Nucleus</keyword>
<feature type="domain" description="Nucleoporin Nup54 alpha-helical" evidence="4">
    <location>
        <begin position="253"/>
        <end position="385"/>
    </location>
</feature>
<dbReference type="PANTHER" id="PTHR13000">
    <property type="entry name" value="NUCLEOPORIN P54"/>
    <property type="match status" value="1"/>
</dbReference>
<dbReference type="GO" id="GO:0036228">
    <property type="term" value="P:protein localization to nuclear inner membrane"/>
    <property type="evidence" value="ECO:0007669"/>
    <property type="project" value="TreeGrafter"/>
</dbReference>
<dbReference type="GO" id="GO:0044613">
    <property type="term" value="C:nuclear pore central transport channel"/>
    <property type="evidence" value="ECO:0007669"/>
    <property type="project" value="TreeGrafter"/>
</dbReference>
<proteinExistence type="predicted"/>
<reference evidence="6" key="1">
    <citation type="submission" date="2010-08" db="EMBL/GenBank/DDBJ databases">
        <authorList>
            <consortium name="Caenorhabditis japonica Sequencing Consortium"/>
            <person name="Wilson R.K."/>
        </authorList>
    </citation>
    <scope>NUCLEOTIDE SEQUENCE [LARGE SCALE GENOMIC DNA]</scope>
    <source>
        <strain evidence="6">DF5081</strain>
    </source>
</reference>